<evidence type="ECO:0008006" key="3">
    <source>
        <dbReference type="Google" id="ProtNLM"/>
    </source>
</evidence>
<gene>
    <name evidence="1" type="ORF">JOC94_003542</name>
</gene>
<dbReference type="RefSeq" id="WP_077110533.1">
    <property type="nucleotide sequence ID" value="NZ_JAFBFH010000028.1"/>
</dbReference>
<proteinExistence type="predicted"/>
<reference evidence="1 2" key="1">
    <citation type="submission" date="2021-01" db="EMBL/GenBank/DDBJ databases">
        <title>Genomic Encyclopedia of Type Strains, Phase IV (KMG-IV): sequencing the most valuable type-strain genomes for metagenomic binning, comparative biology and taxonomic classification.</title>
        <authorList>
            <person name="Goeker M."/>
        </authorList>
    </citation>
    <scope>NUCLEOTIDE SEQUENCE [LARGE SCALE GENOMIC DNA]</scope>
    <source>
        <strain evidence="1 2">DSM 105453</strain>
    </source>
</reference>
<sequence length="104" mass="12336">MSKDKHIYDDYFHILSPALSSKAEEFEILGYDRVSEEDIWHFLKQKRWKNPKEGIRIYELFSDIMSVKPGDYMNYATVEAFRSPDLLKDLDNEDLKQLLGDKES</sequence>
<evidence type="ECO:0000313" key="2">
    <source>
        <dbReference type="Proteomes" id="UP000823485"/>
    </source>
</evidence>
<keyword evidence="2" id="KW-1185">Reference proteome</keyword>
<protein>
    <recommendedName>
        <fullName evidence="3">Post-transcriptional regulator</fullName>
    </recommendedName>
</protein>
<accession>A0ABS2RA45</accession>
<dbReference type="InterPro" id="IPR025716">
    <property type="entry name" value="Post-transcriptional_regulator"/>
</dbReference>
<name>A0ABS2RA45_9BACI</name>
<dbReference type="EMBL" id="JAFBFH010000028">
    <property type="protein sequence ID" value="MBM7716522.1"/>
    <property type="molecule type" value="Genomic_DNA"/>
</dbReference>
<organism evidence="1 2">
    <name type="scientific">Siminovitchia thermophila</name>
    <dbReference type="NCBI Taxonomy" id="1245522"/>
    <lineage>
        <taxon>Bacteria</taxon>
        <taxon>Bacillati</taxon>
        <taxon>Bacillota</taxon>
        <taxon>Bacilli</taxon>
        <taxon>Bacillales</taxon>
        <taxon>Bacillaceae</taxon>
        <taxon>Siminovitchia</taxon>
    </lineage>
</organism>
<dbReference type="Proteomes" id="UP000823485">
    <property type="component" value="Unassembled WGS sequence"/>
</dbReference>
<comment type="caution">
    <text evidence="1">The sequence shown here is derived from an EMBL/GenBank/DDBJ whole genome shotgun (WGS) entry which is preliminary data.</text>
</comment>
<evidence type="ECO:0000313" key="1">
    <source>
        <dbReference type="EMBL" id="MBM7716522.1"/>
    </source>
</evidence>
<dbReference type="Pfam" id="PF13797">
    <property type="entry name" value="Post_transc_reg"/>
    <property type="match status" value="1"/>
</dbReference>